<evidence type="ECO:0000256" key="6">
    <source>
        <dbReference type="ARBA" id="ARBA00060793"/>
    </source>
</evidence>
<keyword evidence="4 7" id="KW-0808">Transferase</keyword>
<dbReference type="SUPFAM" id="SSF52507">
    <property type="entry name" value="Homo-oligomeric flavin-containing Cys decarboxylases, HFCD"/>
    <property type="match status" value="1"/>
</dbReference>
<protein>
    <recommendedName>
        <fullName evidence="7">Flavin prenyltransferase UbiX</fullName>
        <ecNumber evidence="7">2.5.1.129</ecNumber>
    </recommendedName>
</protein>
<keyword evidence="1 7" id="KW-0637">Prenyltransferase</keyword>
<feature type="binding site" evidence="7">
    <location>
        <position position="184"/>
    </location>
    <ligand>
        <name>dimethylallyl phosphate</name>
        <dbReference type="ChEBI" id="CHEBI:88052"/>
    </ligand>
</feature>
<organism evidence="9 10">
    <name type="scientific">Thioalkalivibrio paradoxus ARh 1</name>
    <dbReference type="NCBI Taxonomy" id="713585"/>
    <lineage>
        <taxon>Bacteria</taxon>
        <taxon>Pseudomonadati</taxon>
        <taxon>Pseudomonadota</taxon>
        <taxon>Gammaproteobacteria</taxon>
        <taxon>Chromatiales</taxon>
        <taxon>Ectothiorhodospiraceae</taxon>
        <taxon>Thioalkalivibrio</taxon>
    </lineage>
</organism>
<sequence>MAADEVALALTGASGAQYGIRLLECLVQAGTGVHLMLSRPAQVVLGLETDLSVPGRPAEIARYFQDRFGATDGQIRCYGPEQWTAPVASGSAVPRAMVVCPCSTATLSAVATGASRSLIERAADVVLKERRQLVLVVRETPFSEVHLRNMLQLARMGAVIMPANPAFYHRPRTLDDLVDFMVARILDHLGVAHDLVPRWGGPPPAAEDA</sequence>
<feature type="binding site" evidence="7">
    <location>
        <begin position="103"/>
        <end position="106"/>
    </location>
    <ligand>
        <name>FMN</name>
        <dbReference type="ChEBI" id="CHEBI:58210"/>
    </ligand>
</feature>
<dbReference type="EC" id="2.5.1.129" evidence="7"/>
<feature type="binding site" evidence="7">
    <location>
        <position position="38"/>
    </location>
    <ligand>
        <name>FMN</name>
        <dbReference type="ChEBI" id="CHEBI:58210"/>
    </ligand>
</feature>
<evidence type="ECO:0000259" key="8">
    <source>
        <dbReference type="Pfam" id="PF02441"/>
    </source>
</evidence>
<dbReference type="EMBL" id="CP007029">
    <property type="protein sequence ID" value="AHE99320.1"/>
    <property type="molecule type" value="Genomic_DNA"/>
</dbReference>
<dbReference type="InterPro" id="IPR004507">
    <property type="entry name" value="UbiX-like"/>
</dbReference>
<reference evidence="9 10" key="1">
    <citation type="submission" date="2013-12" db="EMBL/GenBank/DDBJ databases">
        <authorList>
            <consortium name="DOE Joint Genome Institute"/>
            <person name="Muyzer G."/>
            <person name="Huntemann M."/>
            <person name="Han J."/>
            <person name="Chen A."/>
            <person name="Kyrpides N."/>
            <person name="Mavromatis K."/>
            <person name="Markowitz V."/>
            <person name="Palaniappan K."/>
            <person name="Ivanova N."/>
            <person name="Schaumberg A."/>
            <person name="Pati A."/>
            <person name="Liolios K."/>
            <person name="Nordberg H.P."/>
            <person name="Cantor M.N."/>
            <person name="Hua S.X."/>
            <person name="Woyke T."/>
        </authorList>
    </citation>
    <scope>NUCLEOTIDE SEQUENCE [LARGE SCALE GENOMIC DNA]</scope>
    <source>
        <strain evidence="9 10">ARh 1</strain>
    </source>
</reference>
<dbReference type="KEGG" id="tti:THITH_14715"/>
<feature type="binding site" evidence="7">
    <location>
        <position position="138"/>
    </location>
    <ligand>
        <name>FMN</name>
        <dbReference type="ChEBI" id="CHEBI:58210"/>
    </ligand>
</feature>
<dbReference type="PANTHER" id="PTHR43374:SF1">
    <property type="entry name" value="FLAVIN PRENYLTRANSFERASE PAD1, MITOCHONDRIAL"/>
    <property type="match status" value="1"/>
</dbReference>
<dbReference type="HAMAP" id="MF_01984">
    <property type="entry name" value="ubiX_pad"/>
    <property type="match status" value="1"/>
</dbReference>
<comment type="caution">
    <text evidence="7">Lacks conserved residue(s) required for the propagation of feature annotation.</text>
</comment>
<accession>W0DR41</accession>
<dbReference type="AlphaFoldDB" id="W0DR41"/>
<feature type="domain" description="Flavoprotein" evidence="8">
    <location>
        <begin position="6"/>
        <end position="189"/>
    </location>
</feature>
<dbReference type="GO" id="GO:0016831">
    <property type="term" value="F:carboxy-lyase activity"/>
    <property type="evidence" value="ECO:0007669"/>
    <property type="project" value="TreeGrafter"/>
</dbReference>
<dbReference type="GO" id="GO:0106141">
    <property type="term" value="F:flavin prenyltransferase activity"/>
    <property type="evidence" value="ECO:0007669"/>
    <property type="project" value="UniProtKB-EC"/>
</dbReference>
<evidence type="ECO:0000256" key="3">
    <source>
        <dbReference type="ARBA" id="ARBA00022643"/>
    </source>
</evidence>
<dbReference type="Gene3D" id="3.40.50.1950">
    <property type="entry name" value="Flavin prenyltransferase-like"/>
    <property type="match status" value="1"/>
</dbReference>
<evidence type="ECO:0000313" key="10">
    <source>
        <dbReference type="Proteomes" id="UP000005289"/>
    </source>
</evidence>
<dbReference type="NCBIfam" id="NF004685">
    <property type="entry name" value="PRK06029.1"/>
    <property type="match status" value="1"/>
</dbReference>
<comment type="function">
    <text evidence="7">Flavin prenyltransferase that catalyzes the synthesis of the prenylated FMN cofactor (prenyl-FMN) for 4-hydroxy-3-polyprenylbenzoic acid decarboxylase UbiD. The prenyltransferase is metal-independent and links a dimethylallyl moiety from dimethylallyl monophosphate (DMAP) to the flavin N5 and C6 atoms of FMN.</text>
</comment>
<keyword evidence="2 7" id="KW-0285">Flavoprotein</keyword>
<dbReference type="RefSeq" id="WP_006747142.1">
    <property type="nucleotide sequence ID" value="NZ_CP007029.1"/>
</dbReference>
<dbReference type="InterPro" id="IPR036551">
    <property type="entry name" value="Flavin_trans-like"/>
</dbReference>
<dbReference type="OrthoDB" id="9781577at2"/>
<keyword evidence="3 7" id="KW-0288">FMN</keyword>
<dbReference type="InterPro" id="IPR003382">
    <property type="entry name" value="Flavoprotein"/>
</dbReference>
<dbReference type="Proteomes" id="UP000005289">
    <property type="component" value="Chromosome"/>
</dbReference>
<comment type="similarity">
    <text evidence="6 7">Belongs to the UbiX/PAD1 family.</text>
</comment>
<gene>
    <name evidence="7" type="primary">ubiX</name>
    <name evidence="9" type="ORF">THITH_14715</name>
</gene>
<evidence type="ECO:0000256" key="1">
    <source>
        <dbReference type="ARBA" id="ARBA00022602"/>
    </source>
</evidence>
<feature type="binding site" evidence="7">
    <location>
        <position position="168"/>
    </location>
    <ligand>
        <name>dimethylallyl phosphate</name>
        <dbReference type="ChEBI" id="CHEBI:88052"/>
    </ligand>
</feature>
<evidence type="ECO:0000313" key="9">
    <source>
        <dbReference type="EMBL" id="AHE99320.1"/>
    </source>
</evidence>
<name>W0DR41_9GAMM</name>
<dbReference type="HOGENOM" id="CLU_074522_0_0_6"/>
<comment type="catalytic activity">
    <reaction evidence="5 7">
        <text>dimethylallyl phosphate + FMNH2 = prenylated FMNH2 + phosphate</text>
        <dbReference type="Rhea" id="RHEA:37743"/>
        <dbReference type="ChEBI" id="CHEBI:43474"/>
        <dbReference type="ChEBI" id="CHEBI:57618"/>
        <dbReference type="ChEBI" id="CHEBI:87467"/>
        <dbReference type="ChEBI" id="CHEBI:88052"/>
        <dbReference type="EC" id="2.5.1.129"/>
    </reaction>
</comment>
<evidence type="ECO:0000256" key="2">
    <source>
        <dbReference type="ARBA" id="ARBA00022630"/>
    </source>
</evidence>
<dbReference type="NCBIfam" id="TIGR00421">
    <property type="entry name" value="ubiX_pad"/>
    <property type="match status" value="1"/>
</dbReference>
<keyword evidence="10" id="KW-1185">Reference proteome</keyword>
<evidence type="ECO:0000256" key="5">
    <source>
        <dbReference type="ARBA" id="ARBA00050612"/>
    </source>
</evidence>
<dbReference type="PANTHER" id="PTHR43374">
    <property type="entry name" value="FLAVIN PRENYLTRANSFERASE"/>
    <property type="match status" value="1"/>
</dbReference>
<dbReference type="Pfam" id="PF02441">
    <property type="entry name" value="Flavoprotein"/>
    <property type="match status" value="1"/>
</dbReference>
<feature type="binding site" evidence="7">
    <location>
        <begin position="12"/>
        <end position="14"/>
    </location>
    <ligand>
        <name>FMN</name>
        <dbReference type="ChEBI" id="CHEBI:58210"/>
    </ligand>
</feature>
<evidence type="ECO:0000256" key="4">
    <source>
        <dbReference type="ARBA" id="ARBA00022679"/>
    </source>
</evidence>
<evidence type="ECO:0000256" key="7">
    <source>
        <dbReference type="HAMAP-Rule" id="MF_01984"/>
    </source>
</evidence>
<dbReference type="STRING" id="713585.THITH_14715"/>
<proteinExistence type="inferred from homology"/>
<dbReference type="FunFam" id="3.40.50.1950:FF:000001">
    <property type="entry name" value="Flavin prenyltransferase UbiX"/>
    <property type="match status" value="1"/>
</dbReference>